<gene>
    <name evidence="2" type="ORF">GGI25_005122</name>
</gene>
<feature type="compositionally biased region" description="Polar residues" evidence="1">
    <location>
        <begin position="466"/>
        <end position="475"/>
    </location>
</feature>
<reference evidence="2" key="1">
    <citation type="submission" date="2022-07" db="EMBL/GenBank/DDBJ databases">
        <title>Phylogenomic reconstructions and comparative analyses of Kickxellomycotina fungi.</title>
        <authorList>
            <person name="Reynolds N.K."/>
            <person name="Stajich J.E."/>
            <person name="Barry K."/>
            <person name="Grigoriev I.V."/>
            <person name="Crous P."/>
            <person name="Smith M.E."/>
        </authorList>
    </citation>
    <scope>NUCLEOTIDE SEQUENCE</scope>
    <source>
        <strain evidence="2">NRRL 3115</strain>
    </source>
</reference>
<feature type="region of interest" description="Disordered" evidence="1">
    <location>
        <begin position="134"/>
        <end position="154"/>
    </location>
</feature>
<organism evidence="2 3">
    <name type="scientific">Coemansia spiralis</name>
    <dbReference type="NCBI Taxonomy" id="417178"/>
    <lineage>
        <taxon>Eukaryota</taxon>
        <taxon>Fungi</taxon>
        <taxon>Fungi incertae sedis</taxon>
        <taxon>Zoopagomycota</taxon>
        <taxon>Kickxellomycotina</taxon>
        <taxon>Kickxellomycetes</taxon>
        <taxon>Kickxellales</taxon>
        <taxon>Kickxellaceae</taxon>
        <taxon>Coemansia</taxon>
    </lineage>
</organism>
<feature type="region of interest" description="Disordered" evidence="1">
    <location>
        <begin position="542"/>
        <end position="583"/>
    </location>
</feature>
<accession>A0A9W8KWR9</accession>
<evidence type="ECO:0000256" key="1">
    <source>
        <dbReference type="SAM" id="MobiDB-lite"/>
    </source>
</evidence>
<feature type="region of interest" description="Disordered" evidence="1">
    <location>
        <begin position="1"/>
        <end position="25"/>
    </location>
</feature>
<evidence type="ECO:0000313" key="3">
    <source>
        <dbReference type="Proteomes" id="UP001151518"/>
    </source>
</evidence>
<name>A0A9W8KWR9_9FUNG</name>
<dbReference type="EMBL" id="JANBTW010000083">
    <property type="protein sequence ID" value="KAJ2672413.1"/>
    <property type="molecule type" value="Genomic_DNA"/>
</dbReference>
<feature type="compositionally biased region" description="Polar residues" evidence="1">
    <location>
        <begin position="562"/>
        <end position="571"/>
    </location>
</feature>
<dbReference type="OrthoDB" id="5598095at2759"/>
<proteinExistence type="predicted"/>
<comment type="caution">
    <text evidence="2">The sequence shown here is derived from an EMBL/GenBank/DDBJ whole genome shotgun (WGS) entry which is preliminary data.</text>
</comment>
<dbReference type="Proteomes" id="UP001151518">
    <property type="component" value="Unassembled WGS sequence"/>
</dbReference>
<dbReference type="AlphaFoldDB" id="A0A9W8KWR9"/>
<feature type="compositionally biased region" description="Low complexity" evidence="1">
    <location>
        <begin position="498"/>
        <end position="512"/>
    </location>
</feature>
<sequence>MIGSEDSNSARTRVASEEAPPRHVALPPITTLSLDSAAALADSLPNPPTYTRPPLGSSSLLSKFAIKSNNNNNNTHRFSFGLHKSTEKDKMLSAFGRFQEDELLSDVRPPSALFGACMDISDQVQRKYSTLNTKRPPMMDLSRPEMPTLDKEMPPVSPFFARITQGDIEEARETVRRASVSRRNTIGQSRVSWCPESITPLRHQPVTPMRRSIAGTLAGWTTDPRWDQIGGRRAERSASPEWLRDQEPPMSPLFASYAEPKKRDAKERWFQVDVYRMFTSPLSRTRQKARVVVHEIVGAGLVRVDLSDPDVLGAVKRYLSALPPSPQKQRPTGMVVPTKRHLDSLELAPSMTFTVRSSPMSSDHAVRAIDIEAMVEAYLPHPSLAPSPESRIATLAEPTPMLKPPVTPSRTSIRSIGQLRDAMTALNMRTPLKPQTGTRDRRPSEPKPVASMGRPQNTALRRRSEVIQNTPSREPTQAPRLLRPRASMPLRPEDTRITSPASSSRATGSSGAFFGGHKLRAVSSRVDLRARKEMEPLALTPMRSSMDGQPLSARSLGPRSAAGNSVASTGVRSRLPCSPIEQPSRLPVARRALSGDVQRTNGNQAARVSLEESLSALMQLRKKSGRHRLDIRGVF</sequence>
<protein>
    <submittedName>
        <fullName evidence="2">Uncharacterized protein</fullName>
    </submittedName>
</protein>
<feature type="compositionally biased region" description="Polar residues" evidence="1">
    <location>
        <begin position="1"/>
        <end position="11"/>
    </location>
</feature>
<feature type="region of interest" description="Disordered" evidence="1">
    <location>
        <begin position="428"/>
        <end position="512"/>
    </location>
</feature>
<evidence type="ECO:0000313" key="2">
    <source>
        <dbReference type="EMBL" id="KAJ2672413.1"/>
    </source>
</evidence>